<accession>A0ACB7PEZ2</accession>
<dbReference type="EMBL" id="JAGIZQ010000002">
    <property type="protein sequence ID" value="KAH6640502.1"/>
    <property type="molecule type" value="Genomic_DNA"/>
</dbReference>
<proteinExistence type="predicted"/>
<name>A0ACB7PEZ2_9PEZI</name>
<sequence>MTTHMNTWEEQAMIGQLSNPRIQDPLIYPGLYSPSGIDILTILTAIHTRPNPTVTLGAIDASCALLITDLAQPDHPIIYASQPFTALTGYTPAEALGRNCRFLQAPPLPPVSRLVSASAAGRIAVRQQGDGGGNTAALLDGGERGKMVGGGGNGYGVARRRGYGVDMEVVRRMRAAVEMRHEVQVEVVNYKKSGEPFLNVLSIIPVKVASRLGRGGGGGGMDLSVGFLCDAASLE</sequence>
<reference evidence="1 2" key="1">
    <citation type="journal article" date="2021" name="Nat. Commun.">
        <title>Genetic determinants of endophytism in the Arabidopsis root mycobiome.</title>
        <authorList>
            <person name="Mesny F."/>
            <person name="Miyauchi S."/>
            <person name="Thiergart T."/>
            <person name="Pickel B."/>
            <person name="Atanasova L."/>
            <person name="Karlsson M."/>
            <person name="Huettel B."/>
            <person name="Barry K.W."/>
            <person name="Haridas S."/>
            <person name="Chen C."/>
            <person name="Bauer D."/>
            <person name="Andreopoulos W."/>
            <person name="Pangilinan J."/>
            <person name="LaButti K."/>
            <person name="Riley R."/>
            <person name="Lipzen A."/>
            <person name="Clum A."/>
            <person name="Drula E."/>
            <person name="Henrissat B."/>
            <person name="Kohler A."/>
            <person name="Grigoriev I.V."/>
            <person name="Martin F.M."/>
            <person name="Hacquard S."/>
        </authorList>
    </citation>
    <scope>NUCLEOTIDE SEQUENCE [LARGE SCALE GENOMIC DNA]</scope>
    <source>
        <strain evidence="1 2">MPI-SDFR-AT-0079</strain>
    </source>
</reference>
<evidence type="ECO:0000313" key="1">
    <source>
        <dbReference type="EMBL" id="KAH6640502.1"/>
    </source>
</evidence>
<evidence type="ECO:0000313" key="2">
    <source>
        <dbReference type="Proteomes" id="UP000724584"/>
    </source>
</evidence>
<dbReference type="Proteomes" id="UP000724584">
    <property type="component" value="Unassembled WGS sequence"/>
</dbReference>
<keyword evidence="2" id="KW-1185">Reference proteome</keyword>
<organism evidence="1 2">
    <name type="scientific">Chaetomium tenue</name>
    <dbReference type="NCBI Taxonomy" id="1854479"/>
    <lineage>
        <taxon>Eukaryota</taxon>
        <taxon>Fungi</taxon>
        <taxon>Dikarya</taxon>
        <taxon>Ascomycota</taxon>
        <taxon>Pezizomycotina</taxon>
        <taxon>Sordariomycetes</taxon>
        <taxon>Sordariomycetidae</taxon>
        <taxon>Sordariales</taxon>
        <taxon>Chaetomiaceae</taxon>
        <taxon>Chaetomium</taxon>
    </lineage>
</organism>
<gene>
    <name evidence="1" type="ORF">F5144DRAFT_599193</name>
</gene>
<protein>
    <submittedName>
        <fullName evidence="1">Vivid PAS protein VVD</fullName>
    </submittedName>
</protein>
<comment type="caution">
    <text evidence="1">The sequence shown here is derived from an EMBL/GenBank/DDBJ whole genome shotgun (WGS) entry which is preliminary data.</text>
</comment>